<keyword evidence="1 3" id="KW-0456">Lyase</keyword>
<dbReference type="RefSeq" id="WP_203938052.1">
    <property type="nucleotide sequence ID" value="NZ_BAAAGJ010000009.1"/>
</dbReference>
<dbReference type="EMBL" id="BOOY01000014">
    <property type="protein sequence ID" value="GIJ02763.1"/>
    <property type="molecule type" value="Genomic_DNA"/>
</dbReference>
<dbReference type="EC" id="4.3.2.2" evidence="2 3"/>
<dbReference type="InterPro" id="IPR019468">
    <property type="entry name" value="AdenyloSucc_lyase_C"/>
</dbReference>
<dbReference type="NCBIfam" id="TIGR00928">
    <property type="entry name" value="purB"/>
    <property type="match status" value="1"/>
</dbReference>
<dbReference type="InterPro" id="IPR022761">
    <property type="entry name" value="Fumarate_lyase_N"/>
</dbReference>
<comment type="catalytic activity">
    <reaction evidence="3">
        <text>(2S)-2-[5-amino-1-(5-phospho-beta-D-ribosyl)imidazole-4-carboxamido]succinate = 5-amino-1-(5-phospho-beta-D-ribosyl)imidazole-4-carboxamide + fumarate</text>
        <dbReference type="Rhea" id="RHEA:23920"/>
        <dbReference type="ChEBI" id="CHEBI:29806"/>
        <dbReference type="ChEBI" id="CHEBI:58443"/>
        <dbReference type="ChEBI" id="CHEBI:58475"/>
        <dbReference type="EC" id="4.3.2.2"/>
    </reaction>
</comment>
<evidence type="ECO:0000313" key="6">
    <source>
        <dbReference type="Proteomes" id="UP000652013"/>
    </source>
</evidence>
<dbReference type="GO" id="GO:0044208">
    <property type="term" value="P:'de novo' AMP biosynthetic process"/>
    <property type="evidence" value="ECO:0007669"/>
    <property type="project" value="UniProtKB-UniPathway"/>
</dbReference>
<keyword evidence="6" id="KW-1185">Reference proteome</keyword>
<dbReference type="GO" id="GO:0004018">
    <property type="term" value="F:N6-(1,2-dicarboxyethyl)AMP AMP-lyase (fumarate-forming) activity"/>
    <property type="evidence" value="ECO:0007669"/>
    <property type="project" value="UniProtKB-UniRule"/>
</dbReference>
<dbReference type="GO" id="GO:0005829">
    <property type="term" value="C:cytosol"/>
    <property type="evidence" value="ECO:0007669"/>
    <property type="project" value="TreeGrafter"/>
</dbReference>
<dbReference type="InterPro" id="IPR008948">
    <property type="entry name" value="L-Aspartase-like"/>
</dbReference>
<dbReference type="Proteomes" id="UP000652013">
    <property type="component" value="Unassembled WGS sequence"/>
</dbReference>
<dbReference type="UniPathway" id="UPA00075">
    <property type="reaction ID" value="UER00336"/>
</dbReference>
<comment type="pathway">
    <text evidence="3">Purine metabolism; IMP biosynthesis via de novo pathway; 5-amino-1-(5-phospho-D-ribosyl)imidazole-4-carboxamide from 5-amino-1-(5-phospho-D-ribosyl)imidazole-4-carboxylate: step 2/2.</text>
</comment>
<evidence type="ECO:0000256" key="1">
    <source>
        <dbReference type="ARBA" id="ARBA00023239"/>
    </source>
</evidence>
<dbReference type="PANTHER" id="PTHR43172:SF1">
    <property type="entry name" value="ADENYLOSUCCINATE LYASE"/>
    <property type="match status" value="1"/>
</dbReference>
<dbReference type="InterPro" id="IPR004769">
    <property type="entry name" value="Pur_lyase"/>
</dbReference>
<dbReference type="SMART" id="SM00998">
    <property type="entry name" value="ADSL_C"/>
    <property type="match status" value="1"/>
</dbReference>
<evidence type="ECO:0000256" key="3">
    <source>
        <dbReference type="RuleBase" id="RU361172"/>
    </source>
</evidence>
<dbReference type="Gene3D" id="1.10.275.60">
    <property type="match status" value="1"/>
</dbReference>
<dbReference type="AlphaFoldDB" id="A0A8J3Y6M6"/>
<proteinExistence type="inferred from homology"/>
<dbReference type="InterPro" id="IPR000362">
    <property type="entry name" value="Fumarate_lyase_fam"/>
</dbReference>
<gene>
    <name evidence="5" type="primary">purB</name>
    <name evidence="5" type="ORF">Sya03_21150</name>
</gene>
<dbReference type="GO" id="GO:0070626">
    <property type="term" value="F:(S)-2-(5-amino-1-(5-phospho-D-ribosyl)imidazole-4-carboxamido) succinate lyase (fumarate-forming) activity"/>
    <property type="evidence" value="ECO:0007669"/>
    <property type="project" value="TreeGrafter"/>
</dbReference>
<dbReference type="GO" id="GO:0006189">
    <property type="term" value="P:'de novo' IMP biosynthetic process"/>
    <property type="evidence" value="ECO:0007669"/>
    <property type="project" value="UniProtKB-UniPathway"/>
</dbReference>
<organism evidence="5 6">
    <name type="scientific">Spirilliplanes yamanashiensis</name>
    <dbReference type="NCBI Taxonomy" id="42233"/>
    <lineage>
        <taxon>Bacteria</taxon>
        <taxon>Bacillati</taxon>
        <taxon>Actinomycetota</taxon>
        <taxon>Actinomycetes</taxon>
        <taxon>Micromonosporales</taxon>
        <taxon>Micromonosporaceae</taxon>
        <taxon>Spirilliplanes</taxon>
    </lineage>
</organism>
<sequence>MTSTIPNVLASRYASTDLTALWSPEEKVRMERRLWIAVLKAQRDLGVALPDGVVEAYEAVVDNVDLDSIARRERVTRHDVKARIEEFSELAGHEHIHKGMTSRDLTENVEQLQIKASLELIRDRVVATLAKLAQRAIEYDGTVMTGRSHNVAAQATTLGKRFASAAEELLIAYERIDDLLRRYPLRGIKGPVGTAADQLDLFDGDAEKAAELERKVAAHLGFERVLTSVGQVYPRSLDFDVLSALAQTVAAPSSLATTIRLMVGQELATEGFKPGQVGSSAMPHKMNTRSSERVNGLAVIVRGYLSMVGELAGDQWNEGDVSCSVVRRVALPDAFFAADGLFQTFLTVLDEFGAYPAVIERELDRFLPFLATTKILVAAVRRGVGREVAHEVIKEHAVGVALAMREKGAADNDLFDRLAADGRLGLSRAEIDALVADRSAFVGAAPAQVQAVAARVAAVVGDNPQAQGYAPAPIL</sequence>
<dbReference type="UniPathway" id="UPA00074">
    <property type="reaction ID" value="UER00132"/>
</dbReference>
<evidence type="ECO:0000313" key="5">
    <source>
        <dbReference type="EMBL" id="GIJ02763.1"/>
    </source>
</evidence>
<keyword evidence="3" id="KW-0658">Purine biosynthesis</keyword>
<dbReference type="Pfam" id="PF00206">
    <property type="entry name" value="Lyase_1"/>
    <property type="match status" value="1"/>
</dbReference>
<accession>A0A8J3Y6M6</accession>
<reference evidence="5" key="1">
    <citation type="submission" date="2021-01" db="EMBL/GenBank/DDBJ databases">
        <title>Whole genome shotgun sequence of Spirilliplanes yamanashiensis NBRC 15828.</title>
        <authorList>
            <person name="Komaki H."/>
            <person name="Tamura T."/>
        </authorList>
    </citation>
    <scope>NUCLEOTIDE SEQUENCE</scope>
    <source>
        <strain evidence="5">NBRC 15828</strain>
    </source>
</reference>
<comment type="similarity">
    <text evidence="3">Belongs to the lyase 1 family. Adenylosuccinate lyase subfamily.</text>
</comment>
<evidence type="ECO:0000259" key="4">
    <source>
        <dbReference type="SMART" id="SM00998"/>
    </source>
</evidence>
<dbReference type="Gene3D" id="1.10.40.30">
    <property type="entry name" value="Fumarase/aspartase (C-terminal domain)"/>
    <property type="match status" value="1"/>
</dbReference>
<dbReference type="SUPFAM" id="SSF48557">
    <property type="entry name" value="L-aspartase-like"/>
    <property type="match status" value="1"/>
</dbReference>
<feature type="domain" description="Adenylosuccinate lyase C-terminal" evidence="4">
    <location>
        <begin position="367"/>
        <end position="453"/>
    </location>
</feature>
<dbReference type="Pfam" id="PF10397">
    <property type="entry name" value="ADSL_C"/>
    <property type="match status" value="1"/>
</dbReference>
<protein>
    <recommendedName>
        <fullName evidence="2 3">Adenylosuccinate lyase</fullName>
        <shortName evidence="3">ASL</shortName>
        <ecNumber evidence="2 3">4.3.2.2</ecNumber>
    </recommendedName>
    <alternativeName>
        <fullName evidence="3">Adenylosuccinase</fullName>
    </alternativeName>
</protein>
<dbReference type="PRINTS" id="PR00149">
    <property type="entry name" value="FUMRATELYASE"/>
</dbReference>
<dbReference type="PANTHER" id="PTHR43172">
    <property type="entry name" value="ADENYLOSUCCINATE LYASE"/>
    <property type="match status" value="1"/>
</dbReference>
<comment type="caution">
    <text evidence="5">The sequence shown here is derived from an EMBL/GenBank/DDBJ whole genome shotgun (WGS) entry which is preliminary data.</text>
</comment>
<name>A0A8J3Y6M6_9ACTN</name>
<evidence type="ECO:0000256" key="2">
    <source>
        <dbReference type="NCBIfam" id="TIGR00928"/>
    </source>
</evidence>
<comment type="pathway">
    <text evidence="3">Purine metabolism; AMP biosynthesis via de novo pathway; AMP from IMP: step 2/2.</text>
</comment>
<dbReference type="InterPro" id="IPR020557">
    <property type="entry name" value="Fumarate_lyase_CS"/>
</dbReference>
<dbReference type="Gene3D" id="1.20.200.10">
    <property type="entry name" value="Fumarase/aspartase (Central domain)"/>
    <property type="match status" value="1"/>
</dbReference>
<dbReference type="PROSITE" id="PS00163">
    <property type="entry name" value="FUMARATE_LYASES"/>
    <property type="match status" value="1"/>
</dbReference>
<comment type="catalytic activity">
    <reaction evidence="3">
        <text>N(6)-(1,2-dicarboxyethyl)-AMP = fumarate + AMP</text>
        <dbReference type="Rhea" id="RHEA:16853"/>
        <dbReference type="ChEBI" id="CHEBI:29806"/>
        <dbReference type="ChEBI" id="CHEBI:57567"/>
        <dbReference type="ChEBI" id="CHEBI:456215"/>
        <dbReference type="EC" id="4.3.2.2"/>
    </reaction>
</comment>